<evidence type="ECO:0000313" key="1">
    <source>
        <dbReference type="EMBL" id="TKA31793.1"/>
    </source>
</evidence>
<accession>A0A4U0U8Z0</accession>
<evidence type="ECO:0008006" key="3">
    <source>
        <dbReference type="Google" id="ProtNLM"/>
    </source>
</evidence>
<name>A0A4U0U8Z0_9PEZI</name>
<dbReference type="PANTHER" id="PTHR42085">
    <property type="entry name" value="F-BOX DOMAIN-CONTAINING PROTEIN"/>
    <property type="match status" value="1"/>
</dbReference>
<organism evidence="1 2">
    <name type="scientific">Salinomyces thailandicus</name>
    <dbReference type="NCBI Taxonomy" id="706561"/>
    <lineage>
        <taxon>Eukaryota</taxon>
        <taxon>Fungi</taxon>
        <taxon>Dikarya</taxon>
        <taxon>Ascomycota</taxon>
        <taxon>Pezizomycotina</taxon>
        <taxon>Dothideomycetes</taxon>
        <taxon>Dothideomycetidae</taxon>
        <taxon>Mycosphaerellales</taxon>
        <taxon>Teratosphaeriaceae</taxon>
        <taxon>Salinomyces</taxon>
    </lineage>
</organism>
<dbReference type="InterPro" id="IPR038883">
    <property type="entry name" value="AN11006-like"/>
</dbReference>
<comment type="caution">
    <text evidence="1">The sequence shown here is derived from an EMBL/GenBank/DDBJ whole genome shotgun (WGS) entry which is preliminary data.</text>
</comment>
<dbReference type="AlphaFoldDB" id="A0A4U0U8Z0"/>
<proteinExistence type="predicted"/>
<keyword evidence="2" id="KW-1185">Reference proteome</keyword>
<dbReference type="Proteomes" id="UP000308549">
    <property type="component" value="Unassembled WGS sequence"/>
</dbReference>
<evidence type="ECO:0000313" key="2">
    <source>
        <dbReference type="Proteomes" id="UP000308549"/>
    </source>
</evidence>
<dbReference type="OrthoDB" id="3646601at2759"/>
<protein>
    <recommendedName>
        <fullName evidence="3">F-box domain-containing protein</fullName>
    </recommendedName>
</protein>
<reference evidence="1 2" key="1">
    <citation type="submission" date="2017-03" db="EMBL/GenBank/DDBJ databases">
        <title>Genomes of endolithic fungi from Antarctica.</title>
        <authorList>
            <person name="Coleine C."/>
            <person name="Masonjones S."/>
            <person name="Stajich J.E."/>
        </authorList>
    </citation>
    <scope>NUCLEOTIDE SEQUENCE [LARGE SCALE GENOMIC DNA]</scope>
    <source>
        <strain evidence="1 2">CCFEE 6315</strain>
    </source>
</reference>
<dbReference type="PANTHER" id="PTHR42085:SF8">
    <property type="entry name" value="F-BOX DOMAIN-CONTAINING PROTEIN"/>
    <property type="match status" value="1"/>
</dbReference>
<gene>
    <name evidence="1" type="ORF">B0A50_01872</name>
</gene>
<sequence length="206" mass="23664">MANSITCKEGAPVKSFKPADTLEVAVQGGANIPQPEDHNPISDKPQHQPFRLLDLPPELWTRICQLDITRPPSTVITKAAHANTVCRQTTQPPLTRTSRLLRSETLPIFYNLHTFVIVDNYADVDDGVVKWLDSIGKRNRRCLKRLYLACRQEEEEPPYFGAEEEEGCWQAQVRVLEGFGAQYERAELGWWRDEVYRVVYKITLLR</sequence>
<dbReference type="EMBL" id="NAJL01000007">
    <property type="protein sequence ID" value="TKA31793.1"/>
    <property type="molecule type" value="Genomic_DNA"/>
</dbReference>